<evidence type="ECO:0008006" key="4">
    <source>
        <dbReference type="Google" id="ProtNLM"/>
    </source>
</evidence>
<organism evidence="2 3">
    <name type="scientific">Hymenobacter guriensis</name>
    <dbReference type="NCBI Taxonomy" id="2793065"/>
    <lineage>
        <taxon>Bacteria</taxon>
        <taxon>Pseudomonadati</taxon>
        <taxon>Bacteroidota</taxon>
        <taxon>Cytophagia</taxon>
        <taxon>Cytophagales</taxon>
        <taxon>Hymenobacteraceae</taxon>
        <taxon>Hymenobacter</taxon>
    </lineage>
</organism>
<protein>
    <recommendedName>
        <fullName evidence="4">DUF1735 domain-containing protein</fullName>
    </recommendedName>
</protein>
<sequence>MKTLFYIRTLFLCLSLAAAGCGGDEDEEKTAPKSERILEVRYSGAGLTGLGAAVSATSASHLGNNPDDKQVVEFSENIATPEVSATKSTNKIPADYDVSVRLSFLNVKPPKVVPAGSYLTADLYIDGTLRKTVRIDNKTPNNGLFVTAAEGILYNEW</sequence>
<name>A0ABS0L8C5_9BACT</name>
<feature type="signal peptide" evidence="1">
    <location>
        <begin position="1"/>
        <end position="19"/>
    </location>
</feature>
<evidence type="ECO:0000313" key="2">
    <source>
        <dbReference type="EMBL" id="MBG8556155.1"/>
    </source>
</evidence>
<dbReference type="Proteomes" id="UP000601099">
    <property type="component" value="Unassembled WGS sequence"/>
</dbReference>
<evidence type="ECO:0000313" key="3">
    <source>
        <dbReference type="Proteomes" id="UP000601099"/>
    </source>
</evidence>
<evidence type="ECO:0000256" key="1">
    <source>
        <dbReference type="SAM" id="SignalP"/>
    </source>
</evidence>
<reference evidence="2 3" key="1">
    <citation type="submission" date="2020-11" db="EMBL/GenBank/DDBJ databases">
        <title>Hymenobacter sp.</title>
        <authorList>
            <person name="Kim M.K."/>
        </authorList>
    </citation>
    <scope>NUCLEOTIDE SEQUENCE [LARGE SCALE GENOMIC DNA]</scope>
    <source>
        <strain evidence="2 3">BT594</strain>
    </source>
</reference>
<feature type="chain" id="PRO_5047056315" description="DUF1735 domain-containing protein" evidence="1">
    <location>
        <begin position="20"/>
        <end position="157"/>
    </location>
</feature>
<gene>
    <name evidence="2" type="ORF">I5L79_21600</name>
</gene>
<dbReference type="RefSeq" id="WP_196957174.1">
    <property type="nucleotide sequence ID" value="NZ_JADWYK010000021.1"/>
</dbReference>
<proteinExistence type="predicted"/>
<keyword evidence="1" id="KW-0732">Signal</keyword>
<dbReference type="EMBL" id="JADWYK010000021">
    <property type="protein sequence ID" value="MBG8556155.1"/>
    <property type="molecule type" value="Genomic_DNA"/>
</dbReference>
<keyword evidence="3" id="KW-1185">Reference proteome</keyword>
<accession>A0ABS0L8C5</accession>
<dbReference type="PROSITE" id="PS51257">
    <property type="entry name" value="PROKAR_LIPOPROTEIN"/>
    <property type="match status" value="1"/>
</dbReference>
<comment type="caution">
    <text evidence="2">The sequence shown here is derived from an EMBL/GenBank/DDBJ whole genome shotgun (WGS) entry which is preliminary data.</text>
</comment>